<gene>
    <name evidence="2" type="ORF">IAC29_08665</name>
</gene>
<comment type="caution">
    <text evidence="2">The sequence shown here is derived from an EMBL/GenBank/DDBJ whole genome shotgun (WGS) entry which is preliminary data.</text>
</comment>
<evidence type="ECO:0000313" key="3">
    <source>
        <dbReference type="Proteomes" id="UP000810252"/>
    </source>
</evidence>
<dbReference type="Proteomes" id="UP000810252">
    <property type="component" value="Unassembled WGS sequence"/>
</dbReference>
<keyword evidence="1" id="KW-0732">Signal</keyword>
<evidence type="ECO:0008006" key="4">
    <source>
        <dbReference type="Google" id="ProtNLM"/>
    </source>
</evidence>
<reference evidence="2" key="2">
    <citation type="journal article" date="2021" name="PeerJ">
        <title>Extensive microbial diversity within the chicken gut microbiome revealed by metagenomics and culture.</title>
        <authorList>
            <person name="Gilroy R."/>
            <person name="Ravi A."/>
            <person name="Getino M."/>
            <person name="Pursley I."/>
            <person name="Horton D.L."/>
            <person name="Alikhan N.F."/>
            <person name="Baker D."/>
            <person name="Gharbi K."/>
            <person name="Hall N."/>
            <person name="Watson M."/>
            <person name="Adriaenssens E.M."/>
            <person name="Foster-Nyarko E."/>
            <person name="Jarju S."/>
            <person name="Secka A."/>
            <person name="Antonio M."/>
            <person name="Oren A."/>
            <person name="Chaudhuri R.R."/>
            <person name="La Ragione R."/>
            <person name="Hildebrand F."/>
            <person name="Pallen M.J."/>
        </authorList>
    </citation>
    <scope>NUCLEOTIDE SEQUENCE</scope>
    <source>
        <strain evidence="2">20514</strain>
    </source>
</reference>
<name>A0A9D9HGF0_9BACT</name>
<sequence length="271" mass="30382">MMMKLLSRYIPAAFLACMSLACSREDGLVPDSDACYDVYFAGGQSRDYEVDESGEASLTFTVKRTNIRGAITVPVKIETGERGIFALSTLRFADGEGTATMSVLFDEAKVQQKYSARISIEDPLYAKTYGRGDTSVEFSVVREDYRRCASGVFYSPMLQSSYSIWEQDLEYSETLDTYRFASLFEDGYHVCFKWDGGLNVVLTEESYDTGMNYNDESGNSLGHITGDAVSAAYDPSVDVFSFTYDYVVEGYGGFGELTDQYMVSRWYQNVF</sequence>
<proteinExistence type="predicted"/>
<organism evidence="2 3">
    <name type="scientific">Candidatus Cryptobacteroides merdigallinarum</name>
    <dbReference type="NCBI Taxonomy" id="2840770"/>
    <lineage>
        <taxon>Bacteria</taxon>
        <taxon>Pseudomonadati</taxon>
        <taxon>Bacteroidota</taxon>
        <taxon>Bacteroidia</taxon>
        <taxon>Bacteroidales</taxon>
        <taxon>Candidatus Cryptobacteroides</taxon>
    </lineage>
</organism>
<dbReference type="EMBL" id="JADIMQ010000120">
    <property type="protein sequence ID" value="MBO8449328.1"/>
    <property type="molecule type" value="Genomic_DNA"/>
</dbReference>
<feature type="chain" id="PRO_5038659184" description="DUF4843 domain-containing protein" evidence="1">
    <location>
        <begin position="24"/>
        <end position="271"/>
    </location>
</feature>
<protein>
    <recommendedName>
        <fullName evidence="4">DUF4843 domain-containing protein</fullName>
    </recommendedName>
</protein>
<evidence type="ECO:0000313" key="2">
    <source>
        <dbReference type="EMBL" id="MBO8449328.1"/>
    </source>
</evidence>
<evidence type="ECO:0000256" key="1">
    <source>
        <dbReference type="SAM" id="SignalP"/>
    </source>
</evidence>
<accession>A0A9D9HGF0</accession>
<reference evidence="2" key="1">
    <citation type="submission" date="2020-10" db="EMBL/GenBank/DDBJ databases">
        <authorList>
            <person name="Gilroy R."/>
        </authorList>
    </citation>
    <scope>NUCLEOTIDE SEQUENCE</scope>
    <source>
        <strain evidence="2">20514</strain>
    </source>
</reference>
<feature type="signal peptide" evidence="1">
    <location>
        <begin position="1"/>
        <end position="23"/>
    </location>
</feature>
<dbReference type="AlphaFoldDB" id="A0A9D9HGF0"/>
<dbReference type="PROSITE" id="PS51257">
    <property type="entry name" value="PROKAR_LIPOPROTEIN"/>
    <property type="match status" value="1"/>
</dbReference>